<proteinExistence type="predicted"/>
<organismHost>
    <name type="scientific">Ornithodoros</name>
    <name type="common">relapsing fever ticks</name>
    <dbReference type="NCBI Taxonomy" id="6937"/>
</organismHost>
<dbReference type="GO" id="GO:0004674">
    <property type="term" value="F:protein serine/threonine kinase activity"/>
    <property type="evidence" value="ECO:0007669"/>
    <property type="project" value="UniProtKB-KW"/>
</dbReference>
<dbReference type="EMBL" id="M88275">
    <property type="protein sequence ID" value="AAA03221.1"/>
    <property type="molecule type" value="Unassigned_DNA"/>
</dbReference>
<organismHost>
    <name type="scientific">Ornithodoros moubata</name>
    <name type="common">Soft tick</name>
    <name type="synonym">Argasid tick</name>
    <dbReference type="NCBI Taxonomy" id="6938"/>
</organismHost>
<protein>
    <submittedName>
        <fullName evidence="1">Serine/threonine protein kinase, putative nucleic acid-dependent ATPase, and abortive late protein homologue genes</fullName>
    </submittedName>
</protein>
<evidence type="ECO:0000313" key="1">
    <source>
        <dbReference type="EMBL" id="AAA03221.1"/>
    </source>
</evidence>
<organism evidence="1">
    <name type="scientific">African swine fever virus</name>
    <name type="common">ASFV</name>
    <dbReference type="NCBI Taxonomy" id="10497"/>
    <lineage>
        <taxon>Viruses</taxon>
        <taxon>Varidnaviria</taxon>
        <taxon>Bamfordvirae</taxon>
        <taxon>Nucleocytoviricota</taxon>
        <taxon>Pokkesviricetes</taxon>
        <taxon>Asfuvirales</taxon>
        <taxon>Asfarviridae</taxon>
        <taxon>Asfivirus</taxon>
        <taxon>Asfivirus haemorrhagiae</taxon>
    </lineage>
</organism>
<reference evidence="1" key="1">
    <citation type="journal article" date="1993" name="Arch. Virol.">
        <title>Three adjacent genes of African swine fever virus with similarity to essential poxvirus genes.</title>
        <authorList>
            <person name="Roberts P.C."/>
            <person name="Lu Z."/>
            <person name="Kutish G.F."/>
            <person name="Rock D.L."/>
        </authorList>
    </citation>
    <scope>NUCLEOTIDE SEQUENCE</scope>
</reference>
<organismHost>
    <name type="scientific">Phacochoerus aethiopicus</name>
    <name type="common">Warthog</name>
    <dbReference type="NCBI Taxonomy" id="85517"/>
</organismHost>
<name>Q65276_ASF</name>
<organismHost>
    <name type="scientific">Potamochoerus larvatus</name>
    <name type="common">Bushpig</name>
    <dbReference type="NCBI Taxonomy" id="273792"/>
</organismHost>
<accession>Q65276</accession>
<organismHost>
    <name type="scientific">Sus scrofa</name>
    <name type="common">Pig</name>
    <dbReference type="NCBI Taxonomy" id="9823"/>
</organismHost>
<keyword evidence="1" id="KW-0418">Kinase</keyword>
<keyword evidence="1" id="KW-0723">Serine/threonine-protein kinase</keyword>
<dbReference type="PIR" id="S27893">
    <property type="entry name" value="S27893"/>
</dbReference>
<keyword evidence="1" id="KW-0808">Transferase</keyword>
<sequence length="91" mass="10970">MIHGIFSIFNKLNNSGSILQGFHHDDLISWNFFFRYILKNNWLPYLMTQKYVISSTTLKHRFRCNEVHVLRCGDPFHLYCRINCILCLRVF</sequence>
<organismHost>
    <name type="scientific">Phacochoerus africanus</name>
    <name type="common">Warthog</name>
    <dbReference type="NCBI Taxonomy" id="41426"/>
</organismHost>